<organism evidence="1 2">
    <name type="scientific">Candidatus Methanogaster sp</name>
    <dbReference type="NCBI Taxonomy" id="3386292"/>
    <lineage>
        <taxon>Archaea</taxon>
        <taxon>Methanobacteriati</taxon>
        <taxon>Methanobacteriota</taxon>
        <taxon>Stenosarchaea group</taxon>
        <taxon>Methanomicrobia</taxon>
        <taxon>Methanosarcinales</taxon>
        <taxon>ANME-2 cluster</taxon>
        <taxon>Candidatus Methanogasteraceae</taxon>
        <taxon>Candidatus Methanogaster</taxon>
    </lineage>
</organism>
<name>A0AC61L5A7_9EURY</name>
<evidence type="ECO:0000313" key="1">
    <source>
        <dbReference type="EMBL" id="PXF61577.1"/>
    </source>
</evidence>
<comment type="caution">
    <text evidence="1">The sequence shown here is derived from an EMBL/GenBank/DDBJ whole genome shotgun (WGS) entry which is preliminary data.</text>
</comment>
<gene>
    <name evidence="1" type="primary">argB</name>
    <name evidence="1" type="ORF">C4B59_03235</name>
</gene>
<proteinExistence type="predicted"/>
<dbReference type="EMBL" id="PQXF01000004">
    <property type="protein sequence ID" value="PXF61577.1"/>
    <property type="molecule type" value="Genomic_DNA"/>
</dbReference>
<keyword evidence="1" id="KW-0418">Kinase</keyword>
<dbReference type="Proteomes" id="UP000248329">
    <property type="component" value="Unassembled WGS sequence"/>
</dbReference>
<sequence length="289" mass="30587">MPTRADILIEALPYIQEFADSIIVIKIGGNAIVEPSILDDIVRDVILLQYIGIHPVIVHGGGPEISEKMERLGKKVEFAGGLRITDDETLEITRMVLVGNVNTRIVSLIGRYGGKGVGLSGKDGRLILAKKKAPMVVAGTSDEIDLGWVGETEIINPEVLMITSGRGYIPVIAPIAVDLAGNSLNLNADTVSGDIAAALHAKKLILLTDVVGVLADQSDTDTLISHIPVSEVDDLTENGTIRSGMIPKIRGGVCAIRGGVSKVHIIDGSKPHSLLLELLTDEGIGTMMD</sequence>
<evidence type="ECO:0000313" key="2">
    <source>
        <dbReference type="Proteomes" id="UP000248329"/>
    </source>
</evidence>
<protein>
    <submittedName>
        <fullName evidence="1">Acetylglutamate kinase</fullName>
    </submittedName>
</protein>
<keyword evidence="1" id="KW-0808">Transferase</keyword>
<reference evidence="1" key="1">
    <citation type="submission" date="2018-01" db="EMBL/GenBank/DDBJ databases">
        <authorList>
            <person name="Krukenberg V."/>
        </authorList>
    </citation>
    <scope>NUCLEOTIDE SEQUENCE</scope>
    <source>
        <strain evidence="1">E20ANME2</strain>
    </source>
</reference>
<accession>A0AC61L5A7</accession>